<dbReference type="InterPro" id="IPR018163">
    <property type="entry name" value="Thr/Ala-tRNA-synth_IIc_edit"/>
</dbReference>
<sequence length="871" mass="98296">MDSKSIRRTFLEFFESKKHKIVPSAPIVVQNDPTLMFTNAGMNQFKDYFLGNKVAENKRVADTQKCLRVSGKHNDLEEVGIDTYHHTMFEMLGNWSFGDYFKEEAIEWAWELLTGQFKLPKDRFYATIFEGDSTENLDQDSEAKKFWMKHLPEDRVLNGNKKDNFWEMGDTGPCGPCSELHIDLRPQSEVDKVPGKDLVNQDHPQVVEIWNLVFIQYNRLSNGILENLPEKHVDTGMGFERLAMAIQGKQSNYDTDVFQPLIQWVAKKGGVEYGNDEKTDIAIRVISDHIRAIAFTIADGQLPSNNKAGYVIRRILRRAVRYGYTFLRFKEPFLHEMLDILVDQFDGVFPELTGQKDFIAKVIKEEELSFLRTLDNGLKKLDTITSGSSKTIAGSTAFELYDTYGFPLDLTALIARENNMEVDEAGFKKEMEVQKNRSKSAGKQTTGDWTVVNEGDDVTFLGYTDTQSTTKVLRYREVKQKDKTQFQIVLEATPFYAESGGQVGDTGYLQFTDEKIEVVDTKKENDLIVHFTKKLPASLDGEVKAVVNESKRRLTENNHSATHLLHAALREVLGDHVQQKGSLVNDKILRFDFSHFSKMTAEEIEEVEQIVNQKIRENIALDEKQNVPIEKAQEMGAMALFGEKYGDFVRVITFDPRYSVELCGGTHVPRTGNIGLFKIVSEGSSAAGVRRIEAVTSVEAEKFYKQKLNLITELEEMLKNPKDLKKSVENLVKENLANQKKLDQLNNQQAGQIKNQLKNDAKEVNGKKLITYKGEFPSVDSMKQVAFDLKREVDNLVLLIGANINDKPMLTVMLADDLVKNGMNANEIIRKMASAIKGGGGGQPFYATAGGKDLSGLDEALKIGTDLIEAS</sequence>
<dbReference type="SMART" id="SM00863">
    <property type="entry name" value="tRNA_SAD"/>
    <property type="match status" value="1"/>
</dbReference>
<dbReference type="RefSeq" id="WP_089358380.1">
    <property type="nucleotide sequence ID" value="NZ_FZPD01000007.1"/>
</dbReference>
<keyword evidence="4 11" id="KW-0479">Metal-binding</keyword>
<feature type="binding site" evidence="11">
    <location>
        <position position="667"/>
    </location>
    <ligand>
        <name>Zn(2+)</name>
        <dbReference type="ChEBI" id="CHEBI:29105"/>
    </ligand>
</feature>
<dbReference type="NCBIfam" id="TIGR00344">
    <property type="entry name" value="alaS"/>
    <property type="match status" value="1"/>
</dbReference>
<dbReference type="Pfam" id="PF07973">
    <property type="entry name" value="tRNA_SAD"/>
    <property type="match status" value="1"/>
</dbReference>
<dbReference type="Gene3D" id="3.10.310.40">
    <property type="match status" value="1"/>
</dbReference>
<keyword evidence="2 11" id="KW-0820">tRNA-binding</keyword>
<dbReference type="FunFam" id="3.30.54.20:FF:000001">
    <property type="entry name" value="Alanine--tRNA ligase"/>
    <property type="match status" value="1"/>
</dbReference>
<dbReference type="Gene3D" id="3.30.930.10">
    <property type="entry name" value="Bira Bifunctional Protein, Domain 2"/>
    <property type="match status" value="1"/>
</dbReference>
<dbReference type="Gene3D" id="3.30.54.20">
    <property type="match status" value="1"/>
</dbReference>
<feature type="domain" description="Alanyl-transfer RNA synthetases family profile" evidence="12">
    <location>
        <begin position="1"/>
        <end position="706"/>
    </location>
</feature>
<dbReference type="GO" id="GO:0004813">
    <property type="term" value="F:alanine-tRNA ligase activity"/>
    <property type="evidence" value="ECO:0007669"/>
    <property type="project" value="UniProtKB-UniRule"/>
</dbReference>
<protein>
    <recommendedName>
        <fullName evidence="11">Alanine--tRNA ligase</fullName>
        <ecNumber evidence="11">6.1.1.7</ecNumber>
    </recommendedName>
    <alternativeName>
        <fullName evidence="11">Alanyl-tRNA synthetase</fullName>
        <shortName evidence="11">AlaRS</shortName>
    </alternativeName>
</protein>
<dbReference type="EMBL" id="FZPD01000007">
    <property type="protein sequence ID" value="SNT38959.1"/>
    <property type="molecule type" value="Genomic_DNA"/>
</dbReference>
<evidence type="ECO:0000256" key="3">
    <source>
        <dbReference type="ARBA" id="ARBA00022598"/>
    </source>
</evidence>
<comment type="cofactor">
    <cofactor evidence="11">
        <name>Zn(2+)</name>
        <dbReference type="ChEBI" id="CHEBI:29105"/>
    </cofactor>
    <text evidence="11">Binds 1 zinc ion per subunit.</text>
</comment>
<comment type="function">
    <text evidence="11">Catalyzes the attachment of alanine to tRNA(Ala) in a two-step reaction: alanine is first activated by ATP to form Ala-AMP and then transferred to the acceptor end of tRNA(Ala). Also edits incorrectly charged Ser-tRNA(Ala) and Gly-tRNA(Ala) via its editing domain.</text>
</comment>
<name>A0A239MAT2_EKHLU</name>
<dbReference type="Gene3D" id="2.40.30.130">
    <property type="match status" value="1"/>
</dbReference>
<dbReference type="PROSITE" id="PS50860">
    <property type="entry name" value="AA_TRNA_LIGASE_II_ALA"/>
    <property type="match status" value="1"/>
</dbReference>
<dbReference type="Gene3D" id="3.30.980.10">
    <property type="entry name" value="Threonyl-trna Synthetase, Chain A, domain 2"/>
    <property type="match status" value="1"/>
</dbReference>
<evidence type="ECO:0000256" key="4">
    <source>
        <dbReference type="ARBA" id="ARBA00022723"/>
    </source>
</evidence>
<evidence type="ECO:0000259" key="12">
    <source>
        <dbReference type="PROSITE" id="PS50860"/>
    </source>
</evidence>
<dbReference type="SUPFAM" id="SSF55186">
    <property type="entry name" value="ThrRS/AlaRS common domain"/>
    <property type="match status" value="1"/>
</dbReference>
<keyword evidence="7 11" id="KW-0067">ATP-binding</keyword>
<gene>
    <name evidence="11" type="primary">alaS</name>
    <name evidence="13" type="ORF">SAMN05421640_3721</name>
</gene>
<dbReference type="InterPro" id="IPR050058">
    <property type="entry name" value="Ala-tRNA_ligase"/>
</dbReference>
<evidence type="ECO:0000256" key="8">
    <source>
        <dbReference type="ARBA" id="ARBA00022884"/>
    </source>
</evidence>
<dbReference type="FunFam" id="3.30.930.10:FF:000011">
    <property type="entry name" value="Alanine--tRNA ligase, cytoplasmic"/>
    <property type="match status" value="1"/>
</dbReference>
<dbReference type="InterPro" id="IPR018164">
    <property type="entry name" value="Ala-tRNA-synth_IIc_N"/>
</dbReference>
<feature type="binding site" evidence="11">
    <location>
        <position position="559"/>
    </location>
    <ligand>
        <name>Zn(2+)</name>
        <dbReference type="ChEBI" id="CHEBI:29105"/>
    </ligand>
</feature>
<dbReference type="SUPFAM" id="SSF55681">
    <property type="entry name" value="Class II aaRS and biotin synthetases"/>
    <property type="match status" value="1"/>
</dbReference>
<keyword evidence="10 11" id="KW-0030">Aminoacyl-tRNA synthetase</keyword>
<dbReference type="GO" id="GO:0000049">
    <property type="term" value="F:tRNA binding"/>
    <property type="evidence" value="ECO:0007669"/>
    <property type="project" value="UniProtKB-KW"/>
</dbReference>
<accession>A0A239MAT2</accession>
<keyword evidence="14" id="KW-1185">Reference proteome</keyword>
<comment type="domain">
    <text evidence="11">Consists of three domains; the N-terminal catalytic domain, the editing domain and the C-terminal C-Ala domain. The editing domain removes incorrectly charged amino acids, while the C-Ala domain, along with tRNA(Ala), serves as a bridge to cooperatively bring together the editing and aminoacylation centers thus stimulating deacylation of misacylated tRNAs.</text>
</comment>
<feature type="binding site" evidence="11">
    <location>
        <position position="663"/>
    </location>
    <ligand>
        <name>Zn(2+)</name>
        <dbReference type="ChEBI" id="CHEBI:29105"/>
    </ligand>
</feature>
<dbReference type="Pfam" id="PF02272">
    <property type="entry name" value="DHHA1"/>
    <property type="match status" value="1"/>
</dbReference>
<evidence type="ECO:0000256" key="5">
    <source>
        <dbReference type="ARBA" id="ARBA00022741"/>
    </source>
</evidence>
<proteinExistence type="inferred from homology"/>
<evidence type="ECO:0000256" key="9">
    <source>
        <dbReference type="ARBA" id="ARBA00022917"/>
    </source>
</evidence>
<dbReference type="InterPro" id="IPR003156">
    <property type="entry name" value="DHHA1_dom"/>
</dbReference>
<keyword evidence="8 11" id="KW-0694">RNA-binding</keyword>
<reference evidence="13 14" key="1">
    <citation type="submission" date="2017-06" db="EMBL/GenBank/DDBJ databases">
        <authorList>
            <person name="Kim H.J."/>
            <person name="Triplett B.A."/>
        </authorList>
    </citation>
    <scope>NUCLEOTIDE SEQUENCE [LARGE SCALE GENOMIC DNA]</scope>
    <source>
        <strain evidence="13 14">DSM 19307</strain>
    </source>
</reference>
<dbReference type="Pfam" id="PF01411">
    <property type="entry name" value="tRNA-synt_2c"/>
    <property type="match status" value="1"/>
</dbReference>
<dbReference type="GO" id="GO:0006419">
    <property type="term" value="P:alanyl-tRNA aminoacylation"/>
    <property type="evidence" value="ECO:0007669"/>
    <property type="project" value="UniProtKB-UniRule"/>
</dbReference>
<dbReference type="CDD" id="cd00673">
    <property type="entry name" value="AlaRS_core"/>
    <property type="match status" value="1"/>
</dbReference>
<dbReference type="HAMAP" id="MF_00036_B">
    <property type="entry name" value="Ala_tRNA_synth_B"/>
    <property type="match status" value="1"/>
</dbReference>
<dbReference type="InterPro" id="IPR023033">
    <property type="entry name" value="Ala_tRNA_ligase_euk/bac"/>
</dbReference>
<evidence type="ECO:0000313" key="13">
    <source>
        <dbReference type="EMBL" id="SNT38959.1"/>
    </source>
</evidence>
<dbReference type="SUPFAM" id="SSF101353">
    <property type="entry name" value="Putative anticodon-binding domain of alanyl-tRNA synthetase (AlaRS)"/>
    <property type="match status" value="1"/>
</dbReference>
<keyword evidence="9 11" id="KW-0648">Protein biosynthesis</keyword>
<dbReference type="AlphaFoldDB" id="A0A239MAT2"/>
<dbReference type="InterPro" id="IPR018162">
    <property type="entry name" value="Ala-tRNA-ligase_IIc_anticod-bd"/>
</dbReference>
<dbReference type="FunFam" id="3.10.310.40:FF:000001">
    <property type="entry name" value="Alanine--tRNA ligase"/>
    <property type="match status" value="1"/>
</dbReference>
<evidence type="ECO:0000256" key="6">
    <source>
        <dbReference type="ARBA" id="ARBA00022833"/>
    </source>
</evidence>
<evidence type="ECO:0000256" key="1">
    <source>
        <dbReference type="ARBA" id="ARBA00008226"/>
    </source>
</evidence>
<organism evidence="13 14">
    <name type="scientific">Ekhidna lutea</name>
    <dbReference type="NCBI Taxonomy" id="447679"/>
    <lineage>
        <taxon>Bacteria</taxon>
        <taxon>Pseudomonadati</taxon>
        <taxon>Bacteroidota</taxon>
        <taxon>Cytophagia</taxon>
        <taxon>Cytophagales</taxon>
        <taxon>Reichenbachiellaceae</taxon>
        <taxon>Ekhidna</taxon>
    </lineage>
</organism>
<dbReference type="PRINTS" id="PR00980">
    <property type="entry name" value="TRNASYNTHALA"/>
</dbReference>
<evidence type="ECO:0000256" key="10">
    <source>
        <dbReference type="ARBA" id="ARBA00023146"/>
    </source>
</evidence>
<dbReference type="InterPro" id="IPR002318">
    <property type="entry name" value="Ala-tRNA-lgiase_IIc"/>
</dbReference>
<dbReference type="SUPFAM" id="SSF50447">
    <property type="entry name" value="Translation proteins"/>
    <property type="match status" value="1"/>
</dbReference>
<dbReference type="EC" id="6.1.1.7" evidence="11"/>
<dbReference type="Proteomes" id="UP000198393">
    <property type="component" value="Unassembled WGS sequence"/>
</dbReference>
<dbReference type="PANTHER" id="PTHR11777">
    <property type="entry name" value="ALANYL-TRNA SYNTHETASE"/>
    <property type="match status" value="1"/>
</dbReference>
<dbReference type="FunFam" id="3.30.980.10:FF:000004">
    <property type="entry name" value="Alanine--tRNA ligase, cytoplasmic"/>
    <property type="match status" value="1"/>
</dbReference>
<dbReference type="PANTHER" id="PTHR11777:SF9">
    <property type="entry name" value="ALANINE--TRNA LIGASE, CYTOPLASMIC"/>
    <property type="match status" value="1"/>
</dbReference>
<dbReference type="GO" id="GO:0005524">
    <property type="term" value="F:ATP binding"/>
    <property type="evidence" value="ECO:0007669"/>
    <property type="project" value="UniProtKB-UniRule"/>
</dbReference>
<evidence type="ECO:0000313" key="14">
    <source>
        <dbReference type="Proteomes" id="UP000198393"/>
    </source>
</evidence>
<keyword evidence="11" id="KW-0963">Cytoplasm</keyword>
<comment type="similarity">
    <text evidence="1 11">Belongs to the class-II aminoacyl-tRNA synthetase family.</text>
</comment>
<dbReference type="InterPro" id="IPR045864">
    <property type="entry name" value="aa-tRNA-synth_II/BPL/LPL"/>
</dbReference>
<dbReference type="GO" id="GO:0002161">
    <property type="term" value="F:aminoacyl-tRNA deacylase activity"/>
    <property type="evidence" value="ECO:0007669"/>
    <property type="project" value="TreeGrafter"/>
</dbReference>
<dbReference type="GO" id="GO:0008270">
    <property type="term" value="F:zinc ion binding"/>
    <property type="evidence" value="ECO:0007669"/>
    <property type="project" value="UniProtKB-UniRule"/>
</dbReference>
<dbReference type="InterPro" id="IPR012947">
    <property type="entry name" value="tRNA_SAD"/>
</dbReference>
<dbReference type="OrthoDB" id="9803884at2"/>
<keyword evidence="3 11" id="KW-0436">Ligase</keyword>
<comment type="subcellular location">
    <subcellularLocation>
        <location evidence="11">Cytoplasm</location>
    </subcellularLocation>
</comment>
<keyword evidence="6 11" id="KW-0862">Zinc</keyword>
<feature type="binding site" evidence="11">
    <location>
        <position position="563"/>
    </location>
    <ligand>
        <name>Zn(2+)</name>
        <dbReference type="ChEBI" id="CHEBI:29105"/>
    </ligand>
</feature>
<dbReference type="GO" id="GO:0005737">
    <property type="term" value="C:cytoplasm"/>
    <property type="evidence" value="ECO:0007669"/>
    <property type="project" value="UniProtKB-SubCell"/>
</dbReference>
<keyword evidence="5 11" id="KW-0547">Nucleotide-binding</keyword>
<dbReference type="InterPro" id="IPR018165">
    <property type="entry name" value="Ala-tRNA-synth_IIc_core"/>
</dbReference>
<evidence type="ECO:0000256" key="2">
    <source>
        <dbReference type="ARBA" id="ARBA00022555"/>
    </source>
</evidence>
<evidence type="ECO:0000256" key="11">
    <source>
        <dbReference type="HAMAP-Rule" id="MF_00036"/>
    </source>
</evidence>
<dbReference type="InterPro" id="IPR009000">
    <property type="entry name" value="Transl_B-barrel_sf"/>
</dbReference>
<evidence type="ECO:0000256" key="7">
    <source>
        <dbReference type="ARBA" id="ARBA00022840"/>
    </source>
</evidence>
<comment type="catalytic activity">
    <reaction evidence="11">
        <text>tRNA(Ala) + L-alanine + ATP = L-alanyl-tRNA(Ala) + AMP + diphosphate</text>
        <dbReference type="Rhea" id="RHEA:12540"/>
        <dbReference type="Rhea" id="RHEA-COMP:9657"/>
        <dbReference type="Rhea" id="RHEA-COMP:9923"/>
        <dbReference type="ChEBI" id="CHEBI:30616"/>
        <dbReference type="ChEBI" id="CHEBI:33019"/>
        <dbReference type="ChEBI" id="CHEBI:57972"/>
        <dbReference type="ChEBI" id="CHEBI:78442"/>
        <dbReference type="ChEBI" id="CHEBI:78497"/>
        <dbReference type="ChEBI" id="CHEBI:456215"/>
        <dbReference type="EC" id="6.1.1.7"/>
    </reaction>
</comment>